<evidence type="ECO:0000259" key="2">
    <source>
        <dbReference type="Pfam" id="PF18160"/>
    </source>
</evidence>
<protein>
    <recommendedName>
        <fullName evidence="2">SMODS and SLOG-associating 2TM effector domain-containing protein</fullName>
    </recommendedName>
</protein>
<sequence>MDDHIWFTRKARIFASERLLSNNKHSQYILIYYSLLNVIISIYSTKYELILGESTSLHLIIMATSILVLSLIVSNMDYKRKALEFKDNYINLQLLLEDKSIHISLKWKKYCELLKQTDNHAHIDDLMFRVLNRHTLTSRKPMKREIAHVYLYRLAKQIILALIYLWPLFAIFTL</sequence>
<dbReference type="EMBL" id="MAUJ01000001">
    <property type="protein sequence ID" value="OCQ24059.1"/>
    <property type="molecule type" value="Genomic_DNA"/>
</dbReference>
<feature type="domain" description="SMODS and SLOG-associating 2TM effector" evidence="2">
    <location>
        <begin position="2"/>
        <end position="171"/>
    </location>
</feature>
<keyword evidence="1" id="KW-0472">Membrane</keyword>
<feature type="transmembrane region" description="Helical" evidence="1">
    <location>
        <begin position="28"/>
        <end position="45"/>
    </location>
</feature>
<evidence type="ECO:0000256" key="1">
    <source>
        <dbReference type="SAM" id="Phobius"/>
    </source>
</evidence>
<keyword evidence="1" id="KW-1133">Transmembrane helix</keyword>
<dbReference type="InterPro" id="IPR041115">
    <property type="entry name" value="SLATT_5"/>
</dbReference>
<keyword evidence="1" id="KW-0812">Transmembrane</keyword>
<comment type="caution">
    <text evidence="3">The sequence shown here is derived from an EMBL/GenBank/DDBJ whole genome shotgun (WGS) entry which is preliminary data.</text>
</comment>
<evidence type="ECO:0000313" key="3">
    <source>
        <dbReference type="EMBL" id="OCQ24059.1"/>
    </source>
</evidence>
<dbReference type="Proteomes" id="UP000093366">
    <property type="component" value="Unassembled WGS sequence"/>
</dbReference>
<reference evidence="4" key="1">
    <citation type="submission" date="2016-07" db="EMBL/GenBank/DDBJ databases">
        <authorList>
            <person name="Florea S."/>
            <person name="Webb J.S."/>
            <person name="Jaromczyk J."/>
            <person name="Schardl C.L."/>
        </authorList>
    </citation>
    <scope>NUCLEOTIDE SEQUENCE [LARGE SCALE GENOMIC DNA]</scope>
    <source>
        <strain evidence="4">IPB1</strain>
    </source>
</reference>
<feature type="transmembrane region" description="Helical" evidence="1">
    <location>
        <begin position="150"/>
        <end position="172"/>
    </location>
</feature>
<proteinExistence type="predicted"/>
<feature type="transmembrane region" description="Helical" evidence="1">
    <location>
        <begin position="57"/>
        <end position="76"/>
    </location>
</feature>
<organism evidence="3 4">
    <name type="scientific">Pseudoalteromonas luteoviolacea</name>
    <dbReference type="NCBI Taxonomy" id="43657"/>
    <lineage>
        <taxon>Bacteria</taxon>
        <taxon>Pseudomonadati</taxon>
        <taxon>Pseudomonadota</taxon>
        <taxon>Gammaproteobacteria</taxon>
        <taxon>Alteromonadales</taxon>
        <taxon>Pseudoalteromonadaceae</taxon>
        <taxon>Pseudoalteromonas</taxon>
    </lineage>
</organism>
<evidence type="ECO:0000313" key="4">
    <source>
        <dbReference type="Proteomes" id="UP000093366"/>
    </source>
</evidence>
<name>A0A1C0TXM1_9GAMM</name>
<dbReference type="NCBIfam" id="NF033631">
    <property type="entry name" value="SLATT_5"/>
    <property type="match status" value="1"/>
</dbReference>
<gene>
    <name evidence="3" type="ORF">A7985_05565</name>
</gene>
<dbReference type="Pfam" id="PF18160">
    <property type="entry name" value="SLATT_5"/>
    <property type="match status" value="1"/>
</dbReference>
<accession>A0A1C0TXM1</accession>
<dbReference type="AlphaFoldDB" id="A0A1C0TXM1"/>